<dbReference type="PATRIC" id="fig|216463.3.peg.1401"/>
<feature type="transmembrane region" description="Helical" evidence="2">
    <location>
        <begin position="443"/>
        <end position="460"/>
    </location>
</feature>
<feature type="coiled-coil region" evidence="1">
    <location>
        <begin position="327"/>
        <end position="408"/>
    </location>
</feature>
<dbReference type="OrthoDB" id="9764467at2"/>
<keyword evidence="2" id="KW-0812">Transmembrane</keyword>
<dbReference type="Proteomes" id="UP000033491">
    <property type="component" value="Unassembled WGS sequence"/>
</dbReference>
<evidence type="ECO:0000313" key="4">
    <source>
        <dbReference type="EMBL" id="KJW12045.1"/>
    </source>
</evidence>
<dbReference type="EMBL" id="JZCR01000023">
    <property type="protein sequence ID" value="KJW12045.1"/>
    <property type="molecule type" value="Genomic_DNA"/>
</dbReference>
<dbReference type="SUPFAM" id="SSF52540">
    <property type="entry name" value="P-loop containing nucleoside triphosphate hydrolases"/>
    <property type="match status" value="1"/>
</dbReference>
<dbReference type="STRING" id="216463.VC81_10770"/>
<sequence length="878" mass="97762">MYLKTLTLFGFGQFHDRTFDLERGLNVLVGPNEAGKSTLTQFITAILFGFPTKKHPELRYEPLDGSRFGGAITFVQDATQYQVTRVDGPRGGTVTLRNLTLDLELPASQLAKLLAPVDAQLFQNVYALNEMRLGRVFQASKQDLTTHLQHVGAVGSDDWLVQAKRLDQRAEEAYKPQGRKPLLNDLLRQHQDLQAKLDKANTAYQTYWQLLQDQATAKHRQAALRKQLATHRQTVTHWTQLQQQWPTFQHWQALGTARQQPTTGFTQADATELERLQNQLTASQATAKTNQSRLKDLQAHAQLPALFQQYLKVSEQVDPLFDQVPAVTAQAQERTRLTETVQELTQRSTAIEQQVANANGQMPRPFSLATTQELKQQQADLQLANQKRRRLQQELNRLNDQYQQAQPTRQQRNPLADKQLGWLAAGLLVLVGAMFLPGTLFKLVGAALGIAVGYYGVFIVDGETPASRELQGLTADIRDVQAQLREGGQRIDALTNRIDAIGEAHGLDHLPHEQWFGAQAAIGEWERLTQQLQATHSQLTALQATLDQFQQAVTAALPQLAGQSVTSQTTQLRQLQTTQQRLVAQNGELAGLTDRIQQDHTAVARAQQAVRTFLQTRNVADTAAFYQRYQQIQNQDNVTAQRQALATQLGTTLADLQALPDQATLDQHVTTAQQAQQTTQQQLDATTTQLATLSGQLEHLTASGTQTALRQRLANLETQMRTVTQGWLTDRLTSRWISATLVAASGDRLPRIVDRASEYYAQLTENRYTKLELTSETLRVQRADGTWLPVGQLSRGTAEQLDLAMKLAFAVVMQAQAAMPLVIDDGLVNFDARRRQAAYALLLTLSQHLQIILLTADPVAAQAAAGKHVVRLTTQEGD</sequence>
<keyword evidence="1" id="KW-0175">Coiled coil</keyword>
<gene>
    <name evidence="4" type="ORF">VC81_10770</name>
</gene>
<name>A0A0F3RQ69_9LACO</name>
<evidence type="ECO:0000259" key="3">
    <source>
        <dbReference type="Pfam" id="PF13514"/>
    </source>
</evidence>
<organism evidence="4 5">
    <name type="scientific">Levilactobacillus spicheri</name>
    <dbReference type="NCBI Taxonomy" id="216463"/>
    <lineage>
        <taxon>Bacteria</taxon>
        <taxon>Bacillati</taxon>
        <taxon>Bacillota</taxon>
        <taxon>Bacilli</taxon>
        <taxon>Lactobacillales</taxon>
        <taxon>Lactobacillaceae</taxon>
        <taxon>Levilactobacillus</taxon>
    </lineage>
</organism>
<evidence type="ECO:0000256" key="1">
    <source>
        <dbReference type="SAM" id="Coils"/>
    </source>
</evidence>
<dbReference type="AlphaFoldDB" id="A0A0F3RQ69"/>
<evidence type="ECO:0000313" key="5">
    <source>
        <dbReference type="Proteomes" id="UP000033491"/>
    </source>
</evidence>
<proteinExistence type="predicted"/>
<reference evidence="4 5" key="1">
    <citation type="submission" date="2015-03" db="EMBL/GenBank/DDBJ databases">
        <authorList>
            <person name="Zheng J."/>
            <person name="Ganezle M."/>
        </authorList>
    </citation>
    <scope>NUCLEOTIDE SEQUENCE [LARGE SCALE GENOMIC DNA]</scope>
    <source>
        <strain evidence="4 5">LP38</strain>
    </source>
</reference>
<dbReference type="PANTHER" id="PTHR41259:SF1">
    <property type="entry name" value="DOUBLE-STRAND BREAK REPAIR RAD50 ATPASE, PUTATIVE-RELATED"/>
    <property type="match status" value="1"/>
</dbReference>
<keyword evidence="2" id="KW-0472">Membrane</keyword>
<protein>
    <submittedName>
        <fullName evidence="4">DNA repair ATPase</fullName>
    </submittedName>
</protein>
<dbReference type="InterPro" id="IPR038734">
    <property type="entry name" value="YhaN_AAA"/>
</dbReference>
<dbReference type="InterPro" id="IPR027417">
    <property type="entry name" value="P-loop_NTPase"/>
</dbReference>
<keyword evidence="2" id="KW-1133">Transmembrane helix</keyword>
<comment type="caution">
    <text evidence="4">The sequence shown here is derived from an EMBL/GenBank/DDBJ whole genome shotgun (WGS) entry which is preliminary data.</text>
</comment>
<dbReference type="PANTHER" id="PTHR41259">
    <property type="entry name" value="DOUBLE-STRAND BREAK REPAIR RAD50 ATPASE, PUTATIVE-RELATED"/>
    <property type="match status" value="1"/>
</dbReference>
<feature type="transmembrane region" description="Helical" evidence="2">
    <location>
        <begin position="419"/>
        <end position="436"/>
    </location>
</feature>
<dbReference type="Gene3D" id="3.40.50.300">
    <property type="entry name" value="P-loop containing nucleotide triphosphate hydrolases"/>
    <property type="match status" value="2"/>
</dbReference>
<dbReference type="RefSeq" id="WP_045808082.1">
    <property type="nucleotide sequence ID" value="NZ_JZCR01000023.1"/>
</dbReference>
<feature type="domain" description="YhaN AAA" evidence="3">
    <location>
        <begin position="1"/>
        <end position="205"/>
    </location>
</feature>
<dbReference type="Pfam" id="PF13514">
    <property type="entry name" value="AAA_27"/>
    <property type="match status" value="1"/>
</dbReference>
<evidence type="ECO:0000256" key="2">
    <source>
        <dbReference type="SAM" id="Phobius"/>
    </source>
</evidence>
<accession>A0A0F3RQ69</accession>